<dbReference type="Proteomes" id="UP000005940">
    <property type="component" value="Chromosome"/>
</dbReference>
<gene>
    <name evidence="3" type="ORF">STSU_023480</name>
</gene>
<accession>A0A7G3UN32</accession>
<evidence type="ECO:0000259" key="2">
    <source>
        <dbReference type="Pfam" id="PF08044"/>
    </source>
</evidence>
<evidence type="ECO:0000256" key="1">
    <source>
        <dbReference type="SAM" id="MobiDB-lite"/>
    </source>
</evidence>
<sequence>MRASDTERERITERLREAVAEGRLSMDEFNERLDAAYRARTSGDLELLVNDLPGNSRGGSPSAAAGQAPQRWTDRIGGRATSQQAFALWGGFDRRGGWTVPRVFKAFALMGGGDLDLREANFEDREITVRCWSIMGRIDITVPPEVTVEVTGARVMGRFREEGGVEPRIDPAAPRIRVQGLALMGGVVVTRKRTKADRQRQKAEREREARSRSRLSEGEDHRRLG</sequence>
<protein>
    <submittedName>
        <fullName evidence="3">DUF1707 and DUF2154 domain-containing protein</fullName>
    </submittedName>
</protein>
<proteinExistence type="predicted"/>
<evidence type="ECO:0000313" key="4">
    <source>
        <dbReference type="Proteomes" id="UP000005940"/>
    </source>
</evidence>
<keyword evidence="4" id="KW-1185">Reference proteome</keyword>
<dbReference type="PANTHER" id="PTHR40763">
    <property type="entry name" value="MEMBRANE PROTEIN-RELATED"/>
    <property type="match status" value="1"/>
</dbReference>
<evidence type="ECO:0000313" key="3">
    <source>
        <dbReference type="EMBL" id="QKM71817.1"/>
    </source>
</evidence>
<dbReference type="PANTHER" id="PTHR40763:SF4">
    <property type="entry name" value="DUF1707 DOMAIN-CONTAINING PROTEIN"/>
    <property type="match status" value="1"/>
</dbReference>
<dbReference type="InterPro" id="IPR012551">
    <property type="entry name" value="DUF1707_SHOCT-like"/>
</dbReference>
<name>A0A7G3UN32_STRT9</name>
<feature type="region of interest" description="Disordered" evidence="1">
    <location>
        <begin position="192"/>
        <end position="225"/>
    </location>
</feature>
<organism evidence="3 4">
    <name type="scientific">Streptomyces tsukubensis (strain DSM 42081 / NBRC 108919 / NRRL 18488 / 9993)</name>
    <dbReference type="NCBI Taxonomy" id="1114943"/>
    <lineage>
        <taxon>Bacteria</taxon>
        <taxon>Bacillati</taxon>
        <taxon>Actinomycetota</taxon>
        <taxon>Actinomycetes</taxon>
        <taxon>Kitasatosporales</taxon>
        <taxon>Streptomycetaceae</taxon>
        <taxon>Streptomyces</taxon>
    </lineage>
</organism>
<dbReference type="Pfam" id="PF08044">
    <property type="entry name" value="DUF1707"/>
    <property type="match status" value="1"/>
</dbReference>
<feature type="compositionally biased region" description="Basic and acidic residues" evidence="1">
    <location>
        <begin position="196"/>
        <end position="225"/>
    </location>
</feature>
<reference evidence="3 4" key="1">
    <citation type="journal article" date="2012" name="J. Bacteriol.">
        <title>Draft genome of Streptomyces tsukubaensis NRRL 18488, the producer of the clinically important immunosuppressant tacrolimus (FK506).</title>
        <authorList>
            <person name="Barreiro C."/>
            <person name="Prieto C."/>
            <person name="Sola-Landa A."/>
            <person name="Solera E."/>
            <person name="Martinez-Castro M."/>
            <person name="Perez-Redondo R."/>
            <person name="Garcia-Estrada C."/>
            <person name="Aparicio J.F."/>
            <person name="Fernandez-Martinez L.T."/>
            <person name="Santos-Aberturas J."/>
            <person name="Salehi-Najafabadi Z."/>
            <person name="Rodriguez-Garcia A."/>
            <person name="Tauch A."/>
            <person name="Martin J.F."/>
        </authorList>
    </citation>
    <scope>NUCLEOTIDE SEQUENCE [LARGE SCALE GENOMIC DNA]</scope>
    <source>
        <strain evidence="4">DSM 42081 / NBRC 108919 / NRRL 18488 / 9993</strain>
    </source>
</reference>
<feature type="domain" description="DUF1707" evidence="2">
    <location>
        <begin position="1"/>
        <end position="53"/>
    </location>
</feature>
<dbReference type="EMBL" id="CP029159">
    <property type="protein sequence ID" value="QKM71817.1"/>
    <property type="molecule type" value="Genomic_DNA"/>
</dbReference>
<dbReference type="AlphaFoldDB" id="A0A7G3UN32"/>